<proteinExistence type="predicted"/>
<reference evidence="1 2" key="1">
    <citation type="submission" date="2023-03" db="EMBL/GenBank/DDBJ databases">
        <title>Bacillus Genome Sequencing.</title>
        <authorList>
            <person name="Dunlap C."/>
        </authorList>
    </citation>
    <scope>NUCLEOTIDE SEQUENCE [LARGE SCALE GENOMIC DNA]</scope>
    <source>
        <strain evidence="1 2">B-23453</strain>
    </source>
</reference>
<sequence length="88" mass="10215">MNGREKYEEFQRINQEKQLEKLKEFDPSLHRVFTSVLRAGGNGDDIPDAISYVSALQEYDQENGIEMAPGLYQEVLQQFDGVIEKYKE</sequence>
<evidence type="ECO:0000313" key="2">
    <source>
        <dbReference type="Proteomes" id="UP001341444"/>
    </source>
</evidence>
<dbReference type="EMBL" id="JARMAB010000005">
    <property type="protein sequence ID" value="MED1202223.1"/>
    <property type="molecule type" value="Genomic_DNA"/>
</dbReference>
<organism evidence="1 2">
    <name type="scientific">Heyndrickxia acidicola</name>
    <dbReference type="NCBI Taxonomy" id="209389"/>
    <lineage>
        <taxon>Bacteria</taxon>
        <taxon>Bacillati</taxon>
        <taxon>Bacillota</taxon>
        <taxon>Bacilli</taxon>
        <taxon>Bacillales</taxon>
        <taxon>Bacillaceae</taxon>
        <taxon>Heyndrickxia</taxon>
    </lineage>
</organism>
<evidence type="ECO:0000313" key="1">
    <source>
        <dbReference type="EMBL" id="MED1202223.1"/>
    </source>
</evidence>
<accession>A0ABU6MC20</accession>
<protein>
    <submittedName>
        <fullName evidence="1">Uncharacterized protein</fullName>
    </submittedName>
</protein>
<gene>
    <name evidence="1" type="ORF">P4T90_03845</name>
</gene>
<comment type="caution">
    <text evidence="1">The sequence shown here is derived from an EMBL/GenBank/DDBJ whole genome shotgun (WGS) entry which is preliminary data.</text>
</comment>
<dbReference type="Proteomes" id="UP001341444">
    <property type="component" value="Unassembled WGS sequence"/>
</dbReference>
<name>A0ABU6MC20_9BACI</name>
<dbReference type="RefSeq" id="WP_066266716.1">
    <property type="nucleotide sequence ID" value="NZ_JARMAB010000005.1"/>
</dbReference>
<keyword evidence="2" id="KW-1185">Reference proteome</keyword>